<dbReference type="SUPFAM" id="SSF50978">
    <property type="entry name" value="WD40 repeat-like"/>
    <property type="match status" value="1"/>
</dbReference>
<dbReference type="EMBL" id="NCKU01001956">
    <property type="protein sequence ID" value="RWS10809.1"/>
    <property type="molecule type" value="Genomic_DNA"/>
</dbReference>
<keyword evidence="2 4" id="KW-0853">WD repeat</keyword>
<dbReference type="OrthoDB" id="25131at2759"/>
<dbReference type="InterPro" id="IPR036322">
    <property type="entry name" value="WD40_repeat_dom_sf"/>
</dbReference>
<accession>A0A3S3PKC5</accession>
<dbReference type="SMART" id="SM00320">
    <property type="entry name" value="WD40"/>
    <property type="match status" value="3"/>
</dbReference>
<keyword evidence="3" id="KW-0677">Repeat</keyword>
<dbReference type="Proteomes" id="UP000285301">
    <property type="component" value="Unassembled WGS sequence"/>
</dbReference>
<evidence type="ECO:0000313" key="8">
    <source>
        <dbReference type="EMBL" id="RWS14996.1"/>
    </source>
</evidence>
<dbReference type="STRING" id="1965070.A0A3S3PKC5"/>
<dbReference type="PANTHER" id="PTHR22889:SF0">
    <property type="entry name" value="WD REPEAT-CONTAINING PROTEIN 89"/>
    <property type="match status" value="1"/>
</dbReference>
<reference evidence="6" key="2">
    <citation type="submission" date="2018-11" db="EMBL/GenBank/DDBJ databases">
        <title>Trombidioid mite genomics.</title>
        <authorList>
            <person name="Dong X."/>
        </authorList>
    </citation>
    <scope>NUCLEOTIDE SEQUENCE</scope>
    <source>
        <strain evidence="6">UoL-WK</strain>
    </source>
</reference>
<evidence type="ECO:0000256" key="1">
    <source>
        <dbReference type="ARBA" id="ARBA00021125"/>
    </source>
</evidence>
<dbReference type="InterPro" id="IPR015943">
    <property type="entry name" value="WD40/YVTN_repeat-like_dom_sf"/>
</dbReference>
<organism evidence="6 9">
    <name type="scientific">Dinothrombium tinctorium</name>
    <dbReference type="NCBI Taxonomy" id="1965070"/>
    <lineage>
        <taxon>Eukaryota</taxon>
        <taxon>Metazoa</taxon>
        <taxon>Ecdysozoa</taxon>
        <taxon>Arthropoda</taxon>
        <taxon>Chelicerata</taxon>
        <taxon>Arachnida</taxon>
        <taxon>Acari</taxon>
        <taxon>Acariformes</taxon>
        <taxon>Trombidiformes</taxon>
        <taxon>Prostigmata</taxon>
        <taxon>Anystina</taxon>
        <taxon>Parasitengona</taxon>
        <taxon>Trombidioidea</taxon>
        <taxon>Trombidiidae</taxon>
        <taxon>Dinothrombium</taxon>
    </lineage>
</organism>
<proteinExistence type="predicted"/>
<evidence type="ECO:0000256" key="2">
    <source>
        <dbReference type="ARBA" id="ARBA00022574"/>
    </source>
</evidence>
<comment type="caution">
    <text evidence="6">The sequence shown here is derived from an EMBL/GenBank/DDBJ whole genome shotgun (WGS) entry which is preliminary data.</text>
</comment>
<dbReference type="EMBL" id="NCKU01001689">
    <property type="protein sequence ID" value="RWS11477.1"/>
    <property type="molecule type" value="Genomic_DNA"/>
</dbReference>
<keyword evidence="9" id="KW-1185">Reference proteome</keyword>
<reference evidence="6 9" key="1">
    <citation type="journal article" date="2018" name="Gigascience">
        <title>Genomes of trombidid mites reveal novel predicted allergens and laterally-transferred genes associated with secondary metabolism.</title>
        <authorList>
            <person name="Dong X."/>
            <person name="Chaisiri K."/>
            <person name="Xia D."/>
            <person name="Armstrong S.D."/>
            <person name="Fang Y."/>
            <person name="Donnelly M.J."/>
            <person name="Kadowaki T."/>
            <person name="McGarry J.W."/>
            <person name="Darby A.C."/>
            <person name="Makepeace B.L."/>
        </authorList>
    </citation>
    <scope>NUCLEOTIDE SEQUENCE [LARGE SCALE GENOMIC DNA]</scope>
    <source>
        <strain evidence="6">UoL-WK</strain>
    </source>
</reference>
<evidence type="ECO:0000313" key="5">
    <source>
        <dbReference type="EMBL" id="RWS10809.1"/>
    </source>
</evidence>
<feature type="repeat" description="WD" evidence="4">
    <location>
        <begin position="221"/>
        <end position="263"/>
    </location>
</feature>
<protein>
    <recommendedName>
        <fullName evidence="1">WD repeat-containing protein 89</fullName>
    </recommendedName>
</protein>
<dbReference type="AlphaFoldDB" id="A0A3S3PKC5"/>
<dbReference type="Pfam" id="PF00400">
    <property type="entry name" value="WD40"/>
    <property type="match status" value="1"/>
</dbReference>
<dbReference type="EMBL" id="NCKU01001688">
    <property type="protein sequence ID" value="RWS11481.1"/>
    <property type="molecule type" value="Genomic_DNA"/>
</dbReference>
<dbReference type="InterPro" id="IPR039328">
    <property type="entry name" value="WDR89"/>
</dbReference>
<dbReference type="InterPro" id="IPR001680">
    <property type="entry name" value="WD40_rpt"/>
</dbReference>
<evidence type="ECO:0000256" key="3">
    <source>
        <dbReference type="ARBA" id="ARBA00022737"/>
    </source>
</evidence>
<evidence type="ECO:0000313" key="7">
    <source>
        <dbReference type="EMBL" id="RWS11481.1"/>
    </source>
</evidence>
<evidence type="ECO:0000313" key="6">
    <source>
        <dbReference type="EMBL" id="RWS11477.1"/>
    </source>
</evidence>
<dbReference type="EMBL" id="NCKU01000571">
    <property type="protein sequence ID" value="RWS14996.1"/>
    <property type="molecule type" value="Genomic_DNA"/>
</dbReference>
<name>A0A3S3PKC5_9ACAR</name>
<dbReference type="Gene3D" id="2.130.10.10">
    <property type="entry name" value="YVTN repeat-like/Quinoprotein amine dehydrogenase"/>
    <property type="match status" value="2"/>
</dbReference>
<gene>
    <name evidence="8" type="ORF">B4U79_17254</name>
    <name evidence="7" type="ORF">B4U79_17521</name>
    <name evidence="6" type="ORF">B4U79_17523</name>
    <name evidence="5" type="ORF">B4U79_17576</name>
</gene>
<dbReference type="PROSITE" id="PS50082">
    <property type="entry name" value="WD_REPEATS_2"/>
    <property type="match status" value="1"/>
</dbReference>
<sequence length="412" mass="46680">MLKEESVVLNSSNSTADNTHSLNASIKALSNCCFTLKAKKSFGVGDEDVDKDSERKRLKTNKHSFVPLFNNNVYVLNIDVNRSRNDQFLVHLSNNALNICDFETLTSIRKIPKWDLNNSCNAFARYYLGKNDSIFNGSFNSNLILVPTNNSIDLMDLRESKMYKAAISFKAQTVNENLNIISFDYSADSNLLVAGSEVAVDQNAYLMLWDMRNNDAWQTWSESHTDDITAVEFHPSKKDFLLSGSDDCLINLYDLTQEGEEEALLLTMNAEDSIAKIRWLLDGNKFTCIMQNESIQFWDEDSVKPSLVVDRDHSIIQSIDLKDCRTYDSAIDMWCEGNEVYFAVATNDGLSTVYRYDDNKSKEPFEVHTVLENGHHSLLRSITSVKDKLVTGGEDAIVCLWQHVKTDADKES</sequence>
<evidence type="ECO:0000313" key="9">
    <source>
        <dbReference type="Proteomes" id="UP000285301"/>
    </source>
</evidence>
<dbReference type="PANTHER" id="PTHR22889">
    <property type="entry name" value="WD REPEAT-CONTAINING PROTEIN 89"/>
    <property type="match status" value="1"/>
</dbReference>
<evidence type="ECO:0000256" key="4">
    <source>
        <dbReference type="PROSITE-ProRule" id="PRU00221"/>
    </source>
</evidence>
<dbReference type="PROSITE" id="PS50294">
    <property type="entry name" value="WD_REPEATS_REGION"/>
    <property type="match status" value="1"/>
</dbReference>